<organism evidence="1">
    <name type="scientific">marine sediment metagenome</name>
    <dbReference type="NCBI Taxonomy" id="412755"/>
    <lineage>
        <taxon>unclassified sequences</taxon>
        <taxon>metagenomes</taxon>
        <taxon>ecological metagenomes</taxon>
    </lineage>
</organism>
<comment type="caution">
    <text evidence="1">The sequence shown here is derived from an EMBL/GenBank/DDBJ whole genome shotgun (WGS) entry which is preliminary data.</text>
</comment>
<dbReference type="AlphaFoldDB" id="A0A0F9CJ37"/>
<dbReference type="EMBL" id="LAZR01044007">
    <property type="protein sequence ID" value="KKL05696.1"/>
    <property type="molecule type" value="Genomic_DNA"/>
</dbReference>
<gene>
    <name evidence="1" type="ORF">LCGC14_2603400</name>
</gene>
<reference evidence="1" key="1">
    <citation type="journal article" date="2015" name="Nature">
        <title>Complex archaea that bridge the gap between prokaryotes and eukaryotes.</title>
        <authorList>
            <person name="Spang A."/>
            <person name="Saw J.H."/>
            <person name="Jorgensen S.L."/>
            <person name="Zaremba-Niedzwiedzka K."/>
            <person name="Martijn J."/>
            <person name="Lind A.E."/>
            <person name="van Eijk R."/>
            <person name="Schleper C."/>
            <person name="Guy L."/>
            <person name="Ettema T.J."/>
        </authorList>
    </citation>
    <scope>NUCLEOTIDE SEQUENCE</scope>
</reference>
<evidence type="ECO:0000313" key="1">
    <source>
        <dbReference type="EMBL" id="KKL05696.1"/>
    </source>
</evidence>
<protein>
    <submittedName>
        <fullName evidence="1">Uncharacterized protein</fullName>
    </submittedName>
</protein>
<proteinExistence type="predicted"/>
<sequence length="55" mass="6346">MSLYDYRASQRIDGANYPFHALIMAAMRQADTHNSEKLVQAFPEVRTELLARYNA</sequence>
<name>A0A0F9CJ37_9ZZZZ</name>
<accession>A0A0F9CJ37</accession>
<feature type="non-terminal residue" evidence="1">
    <location>
        <position position="55"/>
    </location>
</feature>